<reference evidence="2" key="2">
    <citation type="submission" date="2022-01" db="EMBL/GenBank/DDBJ databases">
        <authorList>
            <person name="Yamashiro T."/>
            <person name="Shiraishi A."/>
            <person name="Satake H."/>
            <person name="Nakayama K."/>
        </authorList>
    </citation>
    <scope>NUCLEOTIDE SEQUENCE</scope>
</reference>
<dbReference type="InterPro" id="IPR036397">
    <property type="entry name" value="RNaseH_sf"/>
</dbReference>
<evidence type="ECO:0000313" key="3">
    <source>
        <dbReference type="Proteomes" id="UP001151760"/>
    </source>
</evidence>
<protein>
    <submittedName>
        <fullName evidence="2">Retrotransposon protein, putative, ty1-copia subclass</fullName>
    </submittedName>
</protein>
<feature type="compositionally biased region" description="Acidic residues" evidence="1">
    <location>
        <begin position="239"/>
        <end position="259"/>
    </location>
</feature>
<dbReference type="EMBL" id="BQNB010014758">
    <property type="protein sequence ID" value="GJT32052.1"/>
    <property type="molecule type" value="Genomic_DNA"/>
</dbReference>
<name>A0ABQ5CZN6_9ASTR</name>
<reference evidence="2" key="1">
    <citation type="journal article" date="2022" name="Int. J. Mol. Sci.">
        <title>Draft Genome of Tanacetum Coccineum: Genomic Comparison of Closely Related Tanacetum-Family Plants.</title>
        <authorList>
            <person name="Yamashiro T."/>
            <person name="Shiraishi A."/>
            <person name="Nakayama K."/>
            <person name="Satake H."/>
        </authorList>
    </citation>
    <scope>NUCLEOTIDE SEQUENCE</scope>
</reference>
<dbReference type="Proteomes" id="UP001151760">
    <property type="component" value="Unassembled WGS sequence"/>
</dbReference>
<sequence>MVPSPAGTLESVEEKDSLAQVWDKRLGHISEMGLHVLEKQELFGKKSLAFGKHLEEKHMTWARFVKKLDKNTTFQACDFHSDAFTKSAQKAQLVGNEMVRVEIPREIPSVDELEPQPLPKFPSLDINLGDKRRADPPINPYSQGSKNDDVTTKCDGVTIVDKKNPLEQGFQDWDPTYDLFCLCKIGIEFEQLCTESRIAKHLTFVGMPQQNGLAELMNKTLMDKVEVELQGLNNRTLEEDQIDPEDGDDEDAGDQETDQTPDLTDYQLVRDIELRTRTKPLRFRDESNIAAYAFAAAEEEDTREPLAYQEAVTYEGSFKWKAAMKEEMDSLRKNKTWELVDHPAG</sequence>
<accession>A0ABQ5CZN6</accession>
<dbReference type="SUPFAM" id="SSF53098">
    <property type="entry name" value="Ribonuclease H-like"/>
    <property type="match status" value="1"/>
</dbReference>
<dbReference type="Gene3D" id="3.30.420.10">
    <property type="entry name" value="Ribonuclease H-like superfamily/Ribonuclease H"/>
    <property type="match status" value="1"/>
</dbReference>
<keyword evidence="3" id="KW-1185">Reference proteome</keyword>
<proteinExistence type="predicted"/>
<feature type="region of interest" description="Disordered" evidence="1">
    <location>
        <begin position="232"/>
        <end position="260"/>
    </location>
</feature>
<evidence type="ECO:0000313" key="2">
    <source>
        <dbReference type="EMBL" id="GJT32052.1"/>
    </source>
</evidence>
<gene>
    <name evidence="2" type="ORF">Tco_0922471</name>
</gene>
<evidence type="ECO:0000256" key="1">
    <source>
        <dbReference type="SAM" id="MobiDB-lite"/>
    </source>
</evidence>
<dbReference type="InterPro" id="IPR012337">
    <property type="entry name" value="RNaseH-like_sf"/>
</dbReference>
<organism evidence="2 3">
    <name type="scientific">Tanacetum coccineum</name>
    <dbReference type="NCBI Taxonomy" id="301880"/>
    <lineage>
        <taxon>Eukaryota</taxon>
        <taxon>Viridiplantae</taxon>
        <taxon>Streptophyta</taxon>
        <taxon>Embryophyta</taxon>
        <taxon>Tracheophyta</taxon>
        <taxon>Spermatophyta</taxon>
        <taxon>Magnoliopsida</taxon>
        <taxon>eudicotyledons</taxon>
        <taxon>Gunneridae</taxon>
        <taxon>Pentapetalae</taxon>
        <taxon>asterids</taxon>
        <taxon>campanulids</taxon>
        <taxon>Asterales</taxon>
        <taxon>Asteraceae</taxon>
        <taxon>Asteroideae</taxon>
        <taxon>Anthemideae</taxon>
        <taxon>Anthemidinae</taxon>
        <taxon>Tanacetum</taxon>
    </lineage>
</organism>
<comment type="caution">
    <text evidence="2">The sequence shown here is derived from an EMBL/GenBank/DDBJ whole genome shotgun (WGS) entry which is preliminary data.</text>
</comment>